<sequence>MSQRPRTLLHVRTLAPPLARILLASTALLSLLAACGASGPQWGRQAAGLSVASSPADMVSGGSARVAIDLPAGIGPDTVRIALNGTPVATPLESTPRAGRHELLLQGLHPGHNEVVATDAHGQVLGTLALLNHAGAGPLFSGPRLAPFECRTEEAGLGAPLDADCTAVRRYDWFYVTPQGTARPLADPLGERPADLATATTLEGRTVPFIVRVESGTINRSIYRIGVLADPRTEPSGGALAWNRRIVFRFGESTGVQYNQGANQASDVFRASATDAQSLTALSQGFAYVISSLNTHRVNVNDVVSAETALLLREHIAKTYGTPRWMVGMGGSGGAIQQMLIAQNYPGILDGLMPDAAFPDVFSTAVAVSDCRLLNRWFQRHPASDATRQAFEGHLKGTCANWDTGLGDALVVTSGAVTPACGLRNADAVYHPTNNPGGARCALYDAHANSLGRDGRGHALRPLDNVGVQYGLQALRAGTLAFDEFAALNEGIGGMDGDGNLAPARTEANATALARAYATGRVGSGGGGLGSVPMLHMRTYAEPGGDIHTLYNDLKIREQLVRANGQADNQVIWVLPHPGLAQRLGLGAAQQQVLAQLARDTLDARLGTMTQWLDGITAQIGPATPDTVRRARPAEAADACWDPATARRITEPATPDGAGRCRTLYPLTPSPRMAAGGPLSDDILKCRLKPVEAADYAPFVPTAGQLARLARAFPQGVCDHRQPGVGQQPLARAWQRY</sequence>
<evidence type="ECO:0000259" key="2">
    <source>
        <dbReference type="Pfam" id="PF19878"/>
    </source>
</evidence>
<evidence type="ECO:0000313" key="4">
    <source>
        <dbReference type="Proteomes" id="UP000248856"/>
    </source>
</evidence>
<proteinExistence type="predicted"/>
<name>A0A328Z0P8_9BURK</name>
<reference evidence="3 4" key="1">
    <citation type="submission" date="2018-06" db="EMBL/GenBank/DDBJ databases">
        <title>Genomic Encyclopedia of Archaeal and Bacterial Type Strains, Phase II (KMG-II): from individual species to whole genera.</title>
        <authorList>
            <person name="Goeker M."/>
        </authorList>
    </citation>
    <scope>NUCLEOTIDE SEQUENCE [LARGE SCALE GENOMIC DNA]</scope>
    <source>
        <strain evidence="3 4">CFPB 3232</strain>
    </source>
</reference>
<evidence type="ECO:0000256" key="1">
    <source>
        <dbReference type="SAM" id="SignalP"/>
    </source>
</evidence>
<dbReference type="InterPro" id="IPR045556">
    <property type="entry name" value="DUF6351"/>
</dbReference>
<dbReference type="OrthoDB" id="3078806at2"/>
<feature type="domain" description="DUF6351" evidence="2">
    <location>
        <begin position="50"/>
        <end position="729"/>
    </location>
</feature>
<comment type="caution">
    <text evidence="3">The sequence shown here is derived from an EMBL/GenBank/DDBJ whole genome shotgun (WGS) entry which is preliminary data.</text>
</comment>
<dbReference type="EMBL" id="QLTA01000061">
    <property type="protein sequence ID" value="RAR75876.1"/>
    <property type="molecule type" value="Genomic_DNA"/>
</dbReference>
<accession>A0A328Z0P8</accession>
<feature type="signal peptide" evidence="1">
    <location>
        <begin position="1"/>
        <end position="33"/>
    </location>
</feature>
<evidence type="ECO:0000313" key="3">
    <source>
        <dbReference type="EMBL" id="RAR75876.1"/>
    </source>
</evidence>
<protein>
    <recommendedName>
        <fullName evidence="2">DUF6351 domain-containing protein</fullName>
    </recommendedName>
</protein>
<dbReference type="Proteomes" id="UP000248856">
    <property type="component" value="Unassembled WGS sequence"/>
</dbReference>
<dbReference type="AlphaFoldDB" id="A0A328Z0P8"/>
<gene>
    <name evidence="3" type="ORF">AX018_106117</name>
</gene>
<organism evidence="3 4">
    <name type="scientific">Paracidovorax anthurii</name>
    <dbReference type="NCBI Taxonomy" id="78229"/>
    <lineage>
        <taxon>Bacteria</taxon>
        <taxon>Pseudomonadati</taxon>
        <taxon>Pseudomonadota</taxon>
        <taxon>Betaproteobacteria</taxon>
        <taxon>Burkholderiales</taxon>
        <taxon>Comamonadaceae</taxon>
        <taxon>Paracidovorax</taxon>
    </lineage>
</organism>
<dbReference type="PROSITE" id="PS51257">
    <property type="entry name" value="PROKAR_LIPOPROTEIN"/>
    <property type="match status" value="1"/>
</dbReference>
<feature type="chain" id="PRO_5016379751" description="DUF6351 domain-containing protein" evidence="1">
    <location>
        <begin position="34"/>
        <end position="737"/>
    </location>
</feature>
<keyword evidence="1" id="KW-0732">Signal</keyword>
<dbReference type="Pfam" id="PF19878">
    <property type="entry name" value="DUF6351"/>
    <property type="match status" value="1"/>
</dbReference>
<dbReference type="InterPro" id="IPR029058">
    <property type="entry name" value="AB_hydrolase_fold"/>
</dbReference>
<keyword evidence="4" id="KW-1185">Reference proteome</keyword>
<dbReference type="RefSeq" id="WP_146749392.1">
    <property type="nucleotide sequence ID" value="NZ_CBCSGC010000068.1"/>
</dbReference>
<dbReference type="SUPFAM" id="SSF53474">
    <property type="entry name" value="alpha/beta-Hydrolases"/>
    <property type="match status" value="1"/>
</dbReference>